<dbReference type="EMBL" id="BARU01041267">
    <property type="protein sequence ID" value="GAH86629.1"/>
    <property type="molecule type" value="Genomic_DNA"/>
</dbReference>
<protein>
    <submittedName>
        <fullName evidence="1">Uncharacterized protein</fullName>
    </submittedName>
</protein>
<feature type="non-terminal residue" evidence="1">
    <location>
        <position position="1"/>
    </location>
</feature>
<evidence type="ECO:0000313" key="1">
    <source>
        <dbReference type="EMBL" id="GAH86629.1"/>
    </source>
</evidence>
<reference evidence="1" key="1">
    <citation type="journal article" date="2014" name="Front. Microbiol.">
        <title>High frequency of phylogenetically diverse reductive dehalogenase-homologous genes in deep subseafloor sedimentary metagenomes.</title>
        <authorList>
            <person name="Kawai M."/>
            <person name="Futagami T."/>
            <person name="Toyoda A."/>
            <person name="Takaki Y."/>
            <person name="Nishi S."/>
            <person name="Hori S."/>
            <person name="Arai W."/>
            <person name="Tsubouchi T."/>
            <person name="Morono Y."/>
            <person name="Uchiyama I."/>
            <person name="Ito T."/>
            <person name="Fujiyama A."/>
            <person name="Inagaki F."/>
            <person name="Takami H."/>
        </authorList>
    </citation>
    <scope>NUCLEOTIDE SEQUENCE</scope>
    <source>
        <strain evidence="1">Expedition CK06-06</strain>
    </source>
</reference>
<proteinExistence type="predicted"/>
<organism evidence="1">
    <name type="scientific">marine sediment metagenome</name>
    <dbReference type="NCBI Taxonomy" id="412755"/>
    <lineage>
        <taxon>unclassified sequences</taxon>
        <taxon>metagenomes</taxon>
        <taxon>ecological metagenomes</taxon>
    </lineage>
</organism>
<comment type="caution">
    <text evidence="1">The sequence shown here is derived from an EMBL/GenBank/DDBJ whole genome shotgun (WGS) entry which is preliminary data.</text>
</comment>
<accession>X1K8Q1</accession>
<dbReference type="AlphaFoldDB" id="X1K8Q1"/>
<name>X1K8Q1_9ZZZZ</name>
<gene>
    <name evidence="1" type="ORF">S03H2_63659</name>
</gene>
<sequence length="31" mass="3326">DIGDKETGKYLVNESGELKKILGSISSKTSK</sequence>